<dbReference type="RefSeq" id="WP_187073078.1">
    <property type="nucleotide sequence ID" value="NZ_JACRYL010000024.1"/>
</dbReference>
<feature type="transmembrane region" description="Helical" evidence="1">
    <location>
        <begin position="46"/>
        <end position="67"/>
    </location>
</feature>
<gene>
    <name evidence="2" type="ORF">H7U22_19740</name>
</gene>
<feature type="transmembrane region" description="Helical" evidence="1">
    <location>
        <begin position="150"/>
        <end position="170"/>
    </location>
</feature>
<protein>
    <submittedName>
        <fullName evidence="2">Uncharacterized protein</fullName>
    </submittedName>
</protein>
<feature type="transmembrane region" description="Helical" evidence="1">
    <location>
        <begin position="14"/>
        <end position="34"/>
    </location>
</feature>
<feature type="transmembrane region" description="Helical" evidence="1">
    <location>
        <begin position="204"/>
        <end position="222"/>
    </location>
</feature>
<feature type="transmembrane region" description="Helical" evidence="1">
    <location>
        <begin position="88"/>
        <end position="106"/>
    </location>
</feature>
<accession>A0ABR7KX14</accession>
<sequence>MDNLQEPFKKTDRITIRLICFFIFLLIISFAGFYKTYLVKFPSFEGFTWAHHFHGVVMLTWVLILVAQPILIKTKKLEWHRTVGKASYFIFPFLVLSFFLVARASYLRNIKFGSEADALSGMANGIPDMFYISILYGLGIYYKKKTSYHLRFFASIGLMILGPGLGRFLIAVCNLPFTAIPVMIGAIALITLVWMISDIIKRRSAFPMAVFLAIIATTFIIIPNGHSVWWQAFAKFIAVHLF</sequence>
<proteinExistence type="predicted"/>
<name>A0ABR7KX14_9SPHI</name>
<dbReference type="EMBL" id="JACRYL010000024">
    <property type="protein sequence ID" value="MBC6112661.1"/>
    <property type="molecule type" value="Genomic_DNA"/>
</dbReference>
<keyword evidence="1" id="KW-1133">Transmembrane helix</keyword>
<organism evidence="2 3">
    <name type="scientific">Pedobacter fastidiosus</name>
    <dbReference type="NCBI Taxonomy" id="2765361"/>
    <lineage>
        <taxon>Bacteria</taxon>
        <taxon>Pseudomonadati</taxon>
        <taxon>Bacteroidota</taxon>
        <taxon>Sphingobacteriia</taxon>
        <taxon>Sphingobacteriales</taxon>
        <taxon>Sphingobacteriaceae</taxon>
        <taxon>Pedobacter</taxon>
    </lineage>
</organism>
<keyword evidence="1" id="KW-0812">Transmembrane</keyword>
<keyword evidence="3" id="KW-1185">Reference proteome</keyword>
<feature type="transmembrane region" description="Helical" evidence="1">
    <location>
        <begin position="118"/>
        <end position="138"/>
    </location>
</feature>
<evidence type="ECO:0000313" key="3">
    <source>
        <dbReference type="Proteomes" id="UP000652755"/>
    </source>
</evidence>
<keyword evidence="1" id="KW-0472">Membrane</keyword>
<evidence type="ECO:0000313" key="2">
    <source>
        <dbReference type="EMBL" id="MBC6112661.1"/>
    </source>
</evidence>
<dbReference type="Proteomes" id="UP000652755">
    <property type="component" value="Unassembled WGS sequence"/>
</dbReference>
<evidence type="ECO:0000256" key="1">
    <source>
        <dbReference type="SAM" id="Phobius"/>
    </source>
</evidence>
<comment type="caution">
    <text evidence="2">The sequence shown here is derived from an EMBL/GenBank/DDBJ whole genome shotgun (WGS) entry which is preliminary data.</text>
</comment>
<feature type="transmembrane region" description="Helical" evidence="1">
    <location>
        <begin position="176"/>
        <end position="197"/>
    </location>
</feature>
<reference evidence="2 3" key="1">
    <citation type="submission" date="2020-08" db="EMBL/GenBank/DDBJ databases">
        <authorList>
            <person name="Sun Q."/>
            <person name="Inoue M."/>
        </authorList>
    </citation>
    <scope>NUCLEOTIDE SEQUENCE [LARGE SCALE GENOMIC DNA]</scope>
    <source>
        <strain evidence="2 3">CCM 8938</strain>
    </source>
</reference>